<comment type="similarity">
    <text evidence="1">Belongs to the universal ribosomal protein uL30 family.</text>
</comment>
<dbReference type="GeneID" id="16070643"/>
<dbReference type="InterPro" id="IPR039699">
    <property type="entry name" value="Ribosomal_uL30"/>
</dbReference>
<proteinExistence type="inferred from homology"/>
<dbReference type="STRING" id="946362.F2ULN1"/>
<keyword evidence="2" id="KW-0689">Ribosomal protein</keyword>
<dbReference type="OrthoDB" id="28644at2759"/>
<evidence type="ECO:0000256" key="1">
    <source>
        <dbReference type="ARBA" id="ARBA00007594"/>
    </source>
</evidence>
<protein>
    <recommendedName>
        <fullName evidence="4">Large ribosomal subunit protein uL30-like ferredoxin-like fold domain-containing protein</fullName>
    </recommendedName>
</protein>
<dbReference type="OMA" id="QTIKTLC"/>
<dbReference type="InterPro" id="IPR035808">
    <property type="entry name" value="Ribosomal_uL30_euk_arc"/>
</dbReference>
<accession>F2ULN1</accession>
<evidence type="ECO:0000256" key="3">
    <source>
        <dbReference type="ARBA" id="ARBA00023274"/>
    </source>
</evidence>
<evidence type="ECO:0000259" key="4">
    <source>
        <dbReference type="Pfam" id="PF00327"/>
    </source>
</evidence>
<evidence type="ECO:0000313" key="5">
    <source>
        <dbReference type="EMBL" id="EGD78030.1"/>
    </source>
</evidence>
<dbReference type="PANTHER" id="PTHR11524">
    <property type="entry name" value="60S RIBOSOMAL PROTEIN L7"/>
    <property type="match status" value="1"/>
</dbReference>
<dbReference type="GO" id="GO:0003723">
    <property type="term" value="F:RNA binding"/>
    <property type="evidence" value="ECO:0007669"/>
    <property type="project" value="TreeGrafter"/>
</dbReference>
<dbReference type="SUPFAM" id="SSF55129">
    <property type="entry name" value="Ribosomal protein L30p/L7e"/>
    <property type="match status" value="1"/>
</dbReference>
<dbReference type="EMBL" id="GL832980">
    <property type="protein sequence ID" value="EGD78030.1"/>
    <property type="molecule type" value="Genomic_DNA"/>
</dbReference>
<keyword evidence="3" id="KW-0687">Ribonucleoprotein</keyword>
<dbReference type="InParanoid" id="F2ULN1"/>
<dbReference type="KEGG" id="sre:PTSG_09667"/>
<dbReference type="InterPro" id="IPR016082">
    <property type="entry name" value="Ribosomal_uL30_ferredoxin-like"/>
</dbReference>
<dbReference type="GO" id="GO:0022625">
    <property type="term" value="C:cytosolic large ribosomal subunit"/>
    <property type="evidence" value="ECO:0007669"/>
    <property type="project" value="TreeGrafter"/>
</dbReference>
<evidence type="ECO:0000256" key="2">
    <source>
        <dbReference type="ARBA" id="ARBA00022980"/>
    </source>
</evidence>
<evidence type="ECO:0000313" key="6">
    <source>
        <dbReference type="Proteomes" id="UP000007799"/>
    </source>
</evidence>
<gene>
    <name evidence="5" type="ORF">PTSG_09667</name>
</gene>
<dbReference type="GO" id="GO:0000463">
    <property type="term" value="P:maturation of LSU-rRNA from tricistronic rRNA transcript (SSU-rRNA, 5.8S rRNA, LSU-rRNA)"/>
    <property type="evidence" value="ECO:0007669"/>
    <property type="project" value="TreeGrafter"/>
</dbReference>
<dbReference type="InterPro" id="IPR036919">
    <property type="entry name" value="Ribo_uL30_ferredoxin-like_sf"/>
</dbReference>
<dbReference type="Proteomes" id="UP000007799">
    <property type="component" value="Unassembled WGS sequence"/>
</dbReference>
<dbReference type="FunFam" id="3.30.1390.20:FF:000004">
    <property type="entry name" value="60S ribosomal protein L7"/>
    <property type="match status" value="1"/>
</dbReference>
<dbReference type="PROSITE" id="PS00634">
    <property type="entry name" value="RIBOSOMAL_L30"/>
    <property type="match status" value="1"/>
</dbReference>
<name>F2ULN1_SALR5</name>
<dbReference type="Pfam" id="PF00327">
    <property type="entry name" value="Ribosomal_L30"/>
    <property type="match status" value="1"/>
</dbReference>
<dbReference type="CDD" id="cd01657">
    <property type="entry name" value="Ribosomal_L7_archeal_euk"/>
    <property type="match status" value="1"/>
</dbReference>
<dbReference type="InterPro" id="IPR018038">
    <property type="entry name" value="Ribosomal_uL30_CS"/>
</dbReference>
<reference evidence="5" key="1">
    <citation type="submission" date="2009-08" db="EMBL/GenBank/DDBJ databases">
        <title>Annotation of Salpingoeca rosetta.</title>
        <authorList>
            <consortium name="The Broad Institute Genome Sequencing Platform"/>
            <person name="Russ C."/>
            <person name="Cuomo C."/>
            <person name="Burger G."/>
            <person name="Gray M.W."/>
            <person name="Holland P.W.H."/>
            <person name="King N."/>
            <person name="Lang F.B.F."/>
            <person name="Roger A.J."/>
            <person name="Ruiz-Trillo I."/>
            <person name="Young S.K."/>
            <person name="Zeng Q."/>
            <person name="Gargeya S."/>
            <person name="Alvarado L."/>
            <person name="Berlin A."/>
            <person name="Chapman S.B."/>
            <person name="Chen Z."/>
            <person name="Freedman E."/>
            <person name="Gellesch M."/>
            <person name="Goldberg J."/>
            <person name="Griggs A."/>
            <person name="Gujja S."/>
            <person name="Heilman E."/>
            <person name="Heiman D."/>
            <person name="Howarth C."/>
            <person name="Mehta T."/>
            <person name="Neiman D."/>
            <person name="Pearson M."/>
            <person name="Roberts A."/>
            <person name="Saif S."/>
            <person name="Shea T."/>
            <person name="Shenoy N."/>
            <person name="Sisk P."/>
            <person name="Stolte C."/>
            <person name="Sykes S."/>
            <person name="White J."/>
            <person name="Yandava C."/>
            <person name="Haas B."/>
            <person name="Nusbaum C."/>
            <person name="Birren B."/>
        </authorList>
    </citation>
    <scope>NUCLEOTIDE SEQUENCE [LARGE SCALE GENOMIC DNA]</scope>
    <source>
        <strain evidence="5">ATCC 50818</strain>
    </source>
</reference>
<organism evidence="6">
    <name type="scientific">Salpingoeca rosetta (strain ATCC 50818 / BSB-021)</name>
    <dbReference type="NCBI Taxonomy" id="946362"/>
    <lineage>
        <taxon>Eukaryota</taxon>
        <taxon>Choanoflagellata</taxon>
        <taxon>Craspedida</taxon>
        <taxon>Salpingoecidae</taxon>
        <taxon>Salpingoeca</taxon>
    </lineage>
</organism>
<dbReference type="PANTHER" id="PTHR11524:SF16">
    <property type="entry name" value="LARGE RIBOSOMAL SUBUNIT PROTEIN UL30"/>
    <property type="match status" value="1"/>
</dbReference>
<feature type="domain" description="Large ribosomal subunit protein uL30-like ferredoxin-like fold" evidence="4">
    <location>
        <begin position="10"/>
        <end position="53"/>
    </location>
</feature>
<sequence>MPHLHMSVLSVKGTADSIRKILKLLRLTKPNTAVFVPATPSTLQMLKRVEPYIAYGFPTLKTVRDLVYKHGQGRVGDKAVTLTDNALIEKELGEHNVICIEDIVHEIATVGESFRAVNRFLQPFKLKRPTERWKNERKKFVEDDELGFSAEKINEVIERMS</sequence>
<dbReference type="eggNOG" id="KOG3184">
    <property type="taxonomic scope" value="Eukaryota"/>
</dbReference>
<dbReference type="Gene3D" id="3.30.1390.20">
    <property type="entry name" value="Ribosomal protein L30, ferredoxin-like fold domain"/>
    <property type="match status" value="1"/>
</dbReference>
<dbReference type="GO" id="GO:0003735">
    <property type="term" value="F:structural constituent of ribosome"/>
    <property type="evidence" value="ECO:0007669"/>
    <property type="project" value="TreeGrafter"/>
</dbReference>
<keyword evidence="6" id="KW-1185">Reference proteome</keyword>
<dbReference type="AlphaFoldDB" id="F2ULN1"/>
<dbReference type="RefSeq" id="XP_004990092.1">
    <property type="nucleotide sequence ID" value="XM_004990035.1"/>
</dbReference>